<accession>A0A1G8N447</accession>
<dbReference type="InterPro" id="IPR025673">
    <property type="entry name" value="PCYCGC"/>
</dbReference>
<gene>
    <name evidence="1" type="ORF">SAMN05216352_111100</name>
</gene>
<sequence length="217" mass="23624">MLHFSGVFSLFIHLDLPASGVFLKSGGIITPYNCQEIRIQDCDTINIEKMRKGEGMKKIRNVVFLLGISVILAACSESENAGPPVGEQEEKGYDILETTASAAEGPQFLEHANGSIPSIYEETAGHQELLTHIPCYCGCGESAGHDHAFDCFIDHVNEDGTVVWNNHGMKCGVCLEIAARAVDMKNDGYSDKEIRETIDKAYIDSGMEPTSTPKPQA</sequence>
<evidence type="ECO:0000313" key="1">
    <source>
        <dbReference type="EMBL" id="SDI74984.1"/>
    </source>
</evidence>
<dbReference type="Proteomes" id="UP000199017">
    <property type="component" value="Unassembled WGS sequence"/>
</dbReference>
<dbReference type="Pfam" id="PF13798">
    <property type="entry name" value="PCYCGC"/>
    <property type="match status" value="1"/>
</dbReference>
<keyword evidence="2" id="KW-1185">Reference proteome</keyword>
<reference evidence="1 2" key="1">
    <citation type="submission" date="2016-10" db="EMBL/GenBank/DDBJ databases">
        <authorList>
            <person name="de Groot N.N."/>
        </authorList>
    </citation>
    <scope>NUCLEOTIDE SEQUENCE [LARGE SCALE GENOMIC DNA]</scope>
    <source>
        <strain evidence="2">P4B,CCM 7963,CECT 7998,DSM 25260,IBRC-M 10614,KCTC 13821</strain>
    </source>
</reference>
<name>A0A1G8N447_9BACI</name>
<organism evidence="1 2">
    <name type="scientific">Alteribacillus bidgolensis</name>
    <dbReference type="NCBI Taxonomy" id="930129"/>
    <lineage>
        <taxon>Bacteria</taxon>
        <taxon>Bacillati</taxon>
        <taxon>Bacillota</taxon>
        <taxon>Bacilli</taxon>
        <taxon>Bacillales</taxon>
        <taxon>Bacillaceae</taxon>
        <taxon>Alteribacillus</taxon>
    </lineage>
</organism>
<dbReference type="EMBL" id="FNDU01000011">
    <property type="protein sequence ID" value="SDI74984.1"/>
    <property type="molecule type" value="Genomic_DNA"/>
</dbReference>
<dbReference type="AlphaFoldDB" id="A0A1G8N447"/>
<proteinExistence type="predicted"/>
<protein>
    <submittedName>
        <fullName evidence="1">Uncharacterized protein</fullName>
    </submittedName>
</protein>
<dbReference type="STRING" id="930129.SAMN05216352_111100"/>
<evidence type="ECO:0000313" key="2">
    <source>
        <dbReference type="Proteomes" id="UP000199017"/>
    </source>
</evidence>